<organism evidence="1 2">
    <name type="scientific">Cylindrotheca closterium</name>
    <dbReference type="NCBI Taxonomy" id="2856"/>
    <lineage>
        <taxon>Eukaryota</taxon>
        <taxon>Sar</taxon>
        <taxon>Stramenopiles</taxon>
        <taxon>Ochrophyta</taxon>
        <taxon>Bacillariophyta</taxon>
        <taxon>Bacillariophyceae</taxon>
        <taxon>Bacillariophycidae</taxon>
        <taxon>Bacillariales</taxon>
        <taxon>Bacillariaceae</taxon>
        <taxon>Cylindrotheca</taxon>
    </lineage>
</organism>
<evidence type="ECO:0000313" key="2">
    <source>
        <dbReference type="Proteomes" id="UP001295423"/>
    </source>
</evidence>
<protein>
    <recommendedName>
        <fullName evidence="3">Pseudouridine synthase</fullName>
    </recommendedName>
</protein>
<reference evidence="1" key="1">
    <citation type="submission" date="2023-08" db="EMBL/GenBank/DDBJ databases">
        <authorList>
            <person name="Audoor S."/>
            <person name="Bilcke G."/>
        </authorList>
    </citation>
    <scope>NUCLEOTIDE SEQUENCE</scope>
</reference>
<dbReference type="GO" id="GO:0001522">
    <property type="term" value="P:pseudouridine synthesis"/>
    <property type="evidence" value="ECO:0007669"/>
    <property type="project" value="InterPro"/>
</dbReference>
<name>A0AAD2FZP3_9STRA</name>
<comment type="caution">
    <text evidence="1">The sequence shown here is derived from an EMBL/GenBank/DDBJ whole genome shotgun (WGS) entry which is preliminary data.</text>
</comment>
<dbReference type="InterPro" id="IPR020103">
    <property type="entry name" value="PsdUridine_synth_cat_dom_sf"/>
</dbReference>
<dbReference type="Proteomes" id="UP001295423">
    <property type="component" value="Unassembled WGS sequence"/>
</dbReference>
<dbReference type="Gene3D" id="3.30.70.1560">
    <property type="entry name" value="Alpha-L RNA-binding motif"/>
    <property type="match status" value="1"/>
</dbReference>
<dbReference type="AlphaFoldDB" id="A0AAD2FZP3"/>
<dbReference type="GO" id="GO:0009982">
    <property type="term" value="F:pseudouridine synthase activity"/>
    <property type="evidence" value="ECO:0007669"/>
    <property type="project" value="InterPro"/>
</dbReference>
<dbReference type="EMBL" id="CAKOGP040001969">
    <property type="protein sequence ID" value="CAJ1958270.1"/>
    <property type="molecule type" value="Genomic_DNA"/>
</dbReference>
<proteinExistence type="predicted"/>
<keyword evidence="2" id="KW-1185">Reference proteome</keyword>
<dbReference type="InterPro" id="IPR042092">
    <property type="entry name" value="PsdUridine_s_RsuA/RluB/E/F_cat"/>
</dbReference>
<gene>
    <name evidence="1" type="ORF">CYCCA115_LOCUS17107</name>
</gene>
<dbReference type="SUPFAM" id="SSF55120">
    <property type="entry name" value="Pseudouridine synthase"/>
    <property type="match status" value="1"/>
</dbReference>
<evidence type="ECO:0000313" key="1">
    <source>
        <dbReference type="EMBL" id="CAJ1958270.1"/>
    </source>
</evidence>
<accession>A0AAD2FZP3</accession>
<dbReference type="GO" id="GO:0003723">
    <property type="term" value="F:RNA binding"/>
    <property type="evidence" value="ECO:0007669"/>
    <property type="project" value="InterPro"/>
</dbReference>
<sequence>MEEMRRGNLNIRGATTRPPLAVNILESEKREELALPPPVPGMDRGTTWLEIHLNEGKNRQVRRITGCTGHNTVRLCRVAIGSFRLQDHAELLEPGAWKYIRREDVQSVGV</sequence>
<evidence type="ECO:0008006" key="3">
    <source>
        <dbReference type="Google" id="ProtNLM"/>
    </source>
</evidence>